<dbReference type="PANTHER" id="PTHR40066:SF1">
    <property type="entry name" value="UPF0473 PROTEIN CBO2561_CLC_2432"/>
    <property type="match status" value="1"/>
</dbReference>
<dbReference type="EMBL" id="CP097119">
    <property type="protein sequence ID" value="USS89800.1"/>
    <property type="molecule type" value="Genomic_DNA"/>
</dbReference>
<dbReference type="Pfam" id="PF06949">
    <property type="entry name" value="DUF1292"/>
    <property type="match status" value="1"/>
</dbReference>
<evidence type="ECO:0000313" key="3">
    <source>
        <dbReference type="EMBL" id="USS89800.1"/>
    </source>
</evidence>
<dbReference type="RefSeq" id="WP_252767347.1">
    <property type="nucleotide sequence ID" value="NZ_CP097117.1"/>
</dbReference>
<evidence type="ECO:0000256" key="1">
    <source>
        <dbReference type="ARBA" id="ARBA00008439"/>
    </source>
</evidence>
<organism evidence="3 4">
    <name type="scientific">Fructilactobacillus cliffordii</name>
    <dbReference type="NCBI Taxonomy" id="2940299"/>
    <lineage>
        <taxon>Bacteria</taxon>
        <taxon>Bacillati</taxon>
        <taxon>Bacillota</taxon>
        <taxon>Bacilli</taxon>
        <taxon>Lactobacillales</taxon>
        <taxon>Lactobacillaceae</taxon>
        <taxon>Fructilactobacillus</taxon>
    </lineage>
</organism>
<dbReference type="Proteomes" id="UP001055911">
    <property type="component" value="Chromosome"/>
</dbReference>
<dbReference type="PANTHER" id="PTHR40066">
    <property type="entry name" value="UPF0473 PROTEIN CBO2561/CLC_2432"/>
    <property type="match status" value="1"/>
</dbReference>
<comment type="similarity">
    <text evidence="1 2">Belongs to the UPF0473 family.</text>
</comment>
<protein>
    <recommendedName>
        <fullName evidence="2">UPF0473 protein M3M40_03220</fullName>
    </recommendedName>
</protein>
<dbReference type="HAMAP" id="MF_01448">
    <property type="entry name" value="UPF0473"/>
    <property type="match status" value="1"/>
</dbReference>
<evidence type="ECO:0000313" key="4">
    <source>
        <dbReference type="Proteomes" id="UP001055911"/>
    </source>
</evidence>
<dbReference type="NCBIfam" id="NF010217">
    <property type="entry name" value="PRK13678.1-4"/>
    <property type="match status" value="1"/>
</dbReference>
<dbReference type="AlphaFoldDB" id="A0A9Q8ZQL5"/>
<proteinExistence type="inferred from homology"/>
<keyword evidence="4" id="KW-1185">Reference proteome</keyword>
<sequence length="98" mass="11043">MAEEPQAEQITLIDEDGNEILYNELFTFSSEDYGRSYILMYPASEEGNDSINIEAYALPKGADPTAPDDADLEPIESDEEWEMVQETLNTFLDPNGKM</sequence>
<dbReference type="InterPro" id="IPR009711">
    <property type="entry name" value="UPF0473"/>
</dbReference>
<evidence type="ECO:0000256" key="2">
    <source>
        <dbReference type="HAMAP-Rule" id="MF_01448"/>
    </source>
</evidence>
<gene>
    <name evidence="3" type="ORF">M3M40_03220</name>
</gene>
<accession>A0A9Q8ZQL5</accession>
<reference evidence="3" key="1">
    <citation type="submission" date="2022-05" db="EMBL/GenBank/DDBJ databases">
        <authorList>
            <person name="Oliphant S.A."/>
            <person name="Watson-Haigh N.S."/>
            <person name="Sumby K.M."/>
            <person name="Gardner J.M."/>
            <person name="Jiranek V."/>
        </authorList>
    </citation>
    <scope>NUCLEOTIDE SEQUENCE</scope>
    <source>
        <strain evidence="3">KI4_B1</strain>
    </source>
</reference>
<name>A0A9Q8ZQL5_9LACO</name>